<evidence type="ECO:0000259" key="1">
    <source>
        <dbReference type="Pfam" id="PF12682"/>
    </source>
</evidence>
<reference evidence="2 3" key="1">
    <citation type="submission" date="2016-05" db="EMBL/GenBank/DDBJ databases">
        <title>Whole genome sequencing of Tetragenococcus halophilus subsp. halophilus NISL 7118.</title>
        <authorList>
            <person name="Shiwa Y."/>
            <person name="Nishimura I."/>
            <person name="Yoshikawa H."/>
            <person name="Koyama Y."/>
            <person name="Oguma T."/>
        </authorList>
    </citation>
    <scope>NUCLEOTIDE SEQUENCE [LARGE SCALE GENOMIC DNA]</scope>
    <source>
        <strain evidence="2 3">NISL 7118</strain>
    </source>
</reference>
<dbReference type="Gene3D" id="3.40.50.360">
    <property type="match status" value="1"/>
</dbReference>
<dbReference type="InterPro" id="IPR008254">
    <property type="entry name" value="Flavodoxin/NO_synth"/>
</dbReference>
<dbReference type="GO" id="GO:0010181">
    <property type="term" value="F:FMN binding"/>
    <property type="evidence" value="ECO:0007669"/>
    <property type="project" value="InterPro"/>
</dbReference>
<accession>A0A2H6CU47</accession>
<organism evidence="2 3">
    <name type="scientific">Tetragenococcus halophilus subsp. halophilus</name>
    <dbReference type="NCBI Taxonomy" id="1513897"/>
    <lineage>
        <taxon>Bacteria</taxon>
        <taxon>Bacillati</taxon>
        <taxon>Bacillota</taxon>
        <taxon>Bacilli</taxon>
        <taxon>Lactobacillales</taxon>
        <taxon>Enterococcaceae</taxon>
        <taxon>Tetragenococcus</taxon>
    </lineage>
</organism>
<sequence>MKVLPKVIYFSRKYENLIDGKVVELAKGNTEVVAAKISQSIACEQLELQAVTSYPKSYNKMVEIAENEKRDQLRPLFYGLEKALKREILFLGFSNWCGGLPKIVVHFLENYNTKGKTIFPFCTLEGSAFGNSLFELKALCPHAKIMTGLAVHGSRVYRADEAVKNRLVQYNKLEE</sequence>
<dbReference type="GO" id="GO:0016651">
    <property type="term" value="F:oxidoreductase activity, acting on NAD(P)H"/>
    <property type="evidence" value="ECO:0007669"/>
    <property type="project" value="UniProtKB-ARBA"/>
</dbReference>
<dbReference type="EMBL" id="BDEC01000053">
    <property type="protein sequence ID" value="GBD68516.1"/>
    <property type="molecule type" value="Genomic_DNA"/>
</dbReference>
<evidence type="ECO:0000313" key="2">
    <source>
        <dbReference type="EMBL" id="GBD68516.1"/>
    </source>
</evidence>
<protein>
    <recommendedName>
        <fullName evidence="1">Flavodoxin-like domain-containing protein</fullName>
    </recommendedName>
</protein>
<name>A0A2H6CU47_TETHA</name>
<proteinExistence type="predicted"/>
<gene>
    <name evidence="2" type="ORF">TEHN7118_1322</name>
</gene>
<dbReference type="Proteomes" id="UP000236214">
    <property type="component" value="Unassembled WGS sequence"/>
</dbReference>
<feature type="domain" description="Flavodoxin-like" evidence="1">
    <location>
        <begin position="27"/>
        <end position="154"/>
    </location>
</feature>
<dbReference type="SUPFAM" id="SSF52218">
    <property type="entry name" value="Flavoproteins"/>
    <property type="match status" value="1"/>
</dbReference>
<dbReference type="PANTHER" id="PTHR39201">
    <property type="entry name" value="EXPORTED PROTEIN-RELATED"/>
    <property type="match status" value="1"/>
</dbReference>
<keyword evidence="3" id="KW-1185">Reference proteome</keyword>
<dbReference type="InterPro" id="IPR029039">
    <property type="entry name" value="Flavoprotein-like_sf"/>
</dbReference>
<comment type="caution">
    <text evidence="2">The sequence shown here is derived from an EMBL/GenBank/DDBJ whole genome shotgun (WGS) entry which is preliminary data.</text>
</comment>
<dbReference type="AlphaFoldDB" id="A0A2H6CU47"/>
<dbReference type="PANTHER" id="PTHR39201:SF1">
    <property type="entry name" value="FLAVODOXIN-LIKE DOMAIN-CONTAINING PROTEIN"/>
    <property type="match status" value="1"/>
</dbReference>
<evidence type="ECO:0000313" key="3">
    <source>
        <dbReference type="Proteomes" id="UP000236214"/>
    </source>
</evidence>
<dbReference type="Pfam" id="PF12682">
    <property type="entry name" value="Flavodoxin_4"/>
    <property type="match status" value="1"/>
</dbReference>